<evidence type="ECO:0000259" key="6">
    <source>
        <dbReference type="PROSITE" id="PS50967"/>
    </source>
</evidence>
<dbReference type="GO" id="GO:0033890">
    <property type="term" value="F:ribonuclease D activity"/>
    <property type="evidence" value="ECO:0007669"/>
    <property type="project" value="InterPro"/>
</dbReference>
<keyword evidence="2" id="KW-0819">tRNA processing</keyword>
<evidence type="ECO:0000256" key="5">
    <source>
        <dbReference type="ARBA" id="ARBA00022839"/>
    </source>
</evidence>
<dbReference type="HAMAP" id="MF_01899">
    <property type="entry name" value="RNase_D"/>
    <property type="match status" value="1"/>
</dbReference>
<gene>
    <name evidence="7" type="ORF">LCGC14_0553990</name>
</gene>
<keyword evidence="3" id="KW-0540">Nuclease</keyword>
<dbReference type="PROSITE" id="PS50967">
    <property type="entry name" value="HRDC"/>
    <property type="match status" value="1"/>
</dbReference>
<dbReference type="GO" id="GO:0000166">
    <property type="term" value="F:nucleotide binding"/>
    <property type="evidence" value="ECO:0007669"/>
    <property type="project" value="InterPro"/>
</dbReference>
<dbReference type="Pfam" id="PF01612">
    <property type="entry name" value="DNA_pol_A_exo1"/>
    <property type="match status" value="1"/>
</dbReference>
<dbReference type="GO" id="GO:0003676">
    <property type="term" value="F:nucleic acid binding"/>
    <property type="evidence" value="ECO:0007669"/>
    <property type="project" value="InterPro"/>
</dbReference>
<accession>A0A0F9UX92</accession>
<feature type="domain" description="HRDC" evidence="6">
    <location>
        <begin position="210"/>
        <end position="290"/>
    </location>
</feature>
<dbReference type="InterPro" id="IPR006292">
    <property type="entry name" value="RNase_D"/>
</dbReference>
<dbReference type="SMART" id="SM00341">
    <property type="entry name" value="HRDC"/>
    <property type="match status" value="1"/>
</dbReference>
<protein>
    <recommendedName>
        <fullName evidence="6">HRDC domain-containing protein</fullName>
    </recommendedName>
</protein>
<dbReference type="Gene3D" id="3.30.420.10">
    <property type="entry name" value="Ribonuclease H-like superfamily/Ribonuclease H"/>
    <property type="match status" value="1"/>
</dbReference>
<dbReference type="GO" id="GO:0008408">
    <property type="term" value="F:3'-5' exonuclease activity"/>
    <property type="evidence" value="ECO:0007669"/>
    <property type="project" value="InterPro"/>
</dbReference>
<comment type="caution">
    <text evidence="7">The sequence shown here is derived from an EMBL/GenBank/DDBJ whole genome shotgun (WGS) entry which is preliminary data.</text>
</comment>
<dbReference type="EMBL" id="LAZR01000769">
    <property type="protein sequence ID" value="KKN58258.1"/>
    <property type="molecule type" value="Genomic_DNA"/>
</dbReference>
<dbReference type="InterPro" id="IPR002562">
    <property type="entry name" value="3'-5'_exonuclease_dom"/>
</dbReference>
<dbReference type="PANTHER" id="PTHR47649">
    <property type="entry name" value="RIBONUCLEASE D"/>
    <property type="match status" value="1"/>
</dbReference>
<evidence type="ECO:0000256" key="3">
    <source>
        <dbReference type="ARBA" id="ARBA00022722"/>
    </source>
</evidence>
<dbReference type="InterPro" id="IPR010997">
    <property type="entry name" value="HRDC-like_sf"/>
</dbReference>
<dbReference type="Pfam" id="PF00570">
    <property type="entry name" value="HRDC"/>
    <property type="match status" value="1"/>
</dbReference>
<keyword evidence="4" id="KW-0378">Hydrolase</keyword>
<sequence>MTVQYIDTAAELTNFCQQIAHTTWMTVDTEFLREKTYSPQLCLIQVATEEAIACIDPIALTDLTPILDLIYNPNIAVVFHAARQDLELLYLIRDELPTNVFDTQLAATVLGYGDQIGYGNLVKMCINVELDKAHSRTDWTKRPLDPDQIDYAADDVRYLRDVYKLLSQQLADKKRTHWLDEDFATLTSIDTYLVKPETMWRKVKGFGRLKGVQLAILQRLAAWREQRAVASNRPRRWILKDDVLLDLAKLAPDSLDKFSLIRGLETNTVNRHGKELLAEIALAKASPKAEWPTIKKTEPLTPQQDSIVDALMSLLRKYCIEQEIAPVAIASRKDVERMVAGETDIPLLQGWRNDIVGHHLKAFLNGEVTISTDQNQLNTQEKG</sequence>
<evidence type="ECO:0000256" key="4">
    <source>
        <dbReference type="ARBA" id="ARBA00022801"/>
    </source>
</evidence>
<reference evidence="7" key="1">
    <citation type="journal article" date="2015" name="Nature">
        <title>Complex archaea that bridge the gap between prokaryotes and eukaryotes.</title>
        <authorList>
            <person name="Spang A."/>
            <person name="Saw J.H."/>
            <person name="Jorgensen S.L."/>
            <person name="Zaremba-Niedzwiedzka K."/>
            <person name="Martijn J."/>
            <person name="Lind A.E."/>
            <person name="van Eijk R."/>
            <person name="Schleper C."/>
            <person name="Guy L."/>
            <person name="Ettema T.J."/>
        </authorList>
    </citation>
    <scope>NUCLEOTIDE SEQUENCE</scope>
</reference>
<evidence type="ECO:0000313" key="7">
    <source>
        <dbReference type="EMBL" id="KKN58258.1"/>
    </source>
</evidence>
<dbReference type="SUPFAM" id="SSF47819">
    <property type="entry name" value="HRDC-like"/>
    <property type="match status" value="2"/>
</dbReference>
<dbReference type="InterPro" id="IPR036397">
    <property type="entry name" value="RNaseH_sf"/>
</dbReference>
<dbReference type="InterPro" id="IPR002121">
    <property type="entry name" value="HRDC_dom"/>
</dbReference>
<name>A0A0F9UX92_9ZZZZ</name>
<dbReference type="InterPro" id="IPR012337">
    <property type="entry name" value="RNaseH-like_sf"/>
</dbReference>
<evidence type="ECO:0000256" key="1">
    <source>
        <dbReference type="ARBA" id="ARBA00022490"/>
    </source>
</evidence>
<dbReference type="CDD" id="cd06142">
    <property type="entry name" value="RNaseD_exo"/>
    <property type="match status" value="1"/>
</dbReference>
<keyword evidence="1" id="KW-0963">Cytoplasm</keyword>
<dbReference type="InterPro" id="IPR044876">
    <property type="entry name" value="HRDC_dom_sf"/>
</dbReference>
<dbReference type="SMART" id="SM00474">
    <property type="entry name" value="35EXOc"/>
    <property type="match status" value="1"/>
</dbReference>
<dbReference type="Gene3D" id="1.10.150.80">
    <property type="entry name" value="HRDC domain"/>
    <property type="match status" value="1"/>
</dbReference>
<dbReference type="InterPro" id="IPR051086">
    <property type="entry name" value="RNase_D-like"/>
</dbReference>
<dbReference type="SUPFAM" id="SSF53098">
    <property type="entry name" value="Ribonuclease H-like"/>
    <property type="match status" value="1"/>
</dbReference>
<dbReference type="AlphaFoldDB" id="A0A0F9UX92"/>
<evidence type="ECO:0000256" key="2">
    <source>
        <dbReference type="ARBA" id="ARBA00022694"/>
    </source>
</evidence>
<proteinExistence type="inferred from homology"/>
<dbReference type="GO" id="GO:0008033">
    <property type="term" value="P:tRNA processing"/>
    <property type="evidence" value="ECO:0007669"/>
    <property type="project" value="UniProtKB-KW"/>
</dbReference>
<dbReference type="PANTHER" id="PTHR47649:SF1">
    <property type="entry name" value="RIBONUCLEASE D"/>
    <property type="match status" value="1"/>
</dbReference>
<dbReference type="NCBIfam" id="TIGR01388">
    <property type="entry name" value="rnd"/>
    <property type="match status" value="1"/>
</dbReference>
<keyword evidence="5" id="KW-0269">Exonuclease</keyword>
<organism evidence="7">
    <name type="scientific">marine sediment metagenome</name>
    <dbReference type="NCBI Taxonomy" id="412755"/>
    <lineage>
        <taxon>unclassified sequences</taxon>
        <taxon>metagenomes</taxon>
        <taxon>ecological metagenomes</taxon>
    </lineage>
</organism>